<feature type="domain" description="UspA" evidence="2">
    <location>
        <begin position="7"/>
        <end position="166"/>
    </location>
</feature>
<dbReference type="SUPFAM" id="SSF52402">
    <property type="entry name" value="Adenine nucleotide alpha hydrolases-like"/>
    <property type="match status" value="1"/>
</dbReference>
<dbReference type="Pfam" id="PF00582">
    <property type="entry name" value="Usp"/>
    <property type="match status" value="1"/>
</dbReference>
<dbReference type="InterPro" id="IPR014729">
    <property type="entry name" value="Rossmann-like_a/b/a_fold"/>
</dbReference>
<evidence type="ECO:0000313" key="3">
    <source>
        <dbReference type="EMBL" id="KAK9843822.1"/>
    </source>
</evidence>
<dbReference type="InterPro" id="IPR006016">
    <property type="entry name" value="UspA"/>
</dbReference>
<feature type="compositionally biased region" description="Low complexity" evidence="1">
    <location>
        <begin position="212"/>
        <end position="223"/>
    </location>
</feature>
<organism evidence="3 4">
    <name type="scientific">Elliptochloris bilobata</name>
    <dbReference type="NCBI Taxonomy" id="381761"/>
    <lineage>
        <taxon>Eukaryota</taxon>
        <taxon>Viridiplantae</taxon>
        <taxon>Chlorophyta</taxon>
        <taxon>core chlorophytes</taxon>
        <taxon>Trebouxiophyceae</taxon>
        <taxon>Trebouxiophyceae incertae sedis</taxon>
        <taxon>Elliptochloris clade</taxon>
        <taxon>Elliptochloris</taxon>
    </lineage>
</organism>
<comment type="caution">
    <text evidence="3">The sequence shown here is derived from an EMBL/GenBank/DDBJ whole genome shotgun (WGS) entry which is preliminary data.</text>
</comment>
<sequence>MDAKEGRHLVVAVDDCEESEQAVDFAQRFLFRPGDTLHLVHVLEDHEDSTTAYDDINSNDDEFSARLQFPAFVPEVSKASEYAVEFITDRLLPRLSFAAGATEVHTVKRPSQYAHRGKALVQEAAALNAALIVLSPHERDFTANSYHRSLANFVAQHASCPVTVVHTGPAEARRNSISASFRRSLERLSLLPGGKGAGLFGRNHAGGGAQQPEPIEPAGGEPASVPHSMGRPAPEETEGALRPMAGSSMPRSLARLSSYFRHNNRGSSDEGSRPVATH</sequence>
<dbReference type="EMBL" id="JALJOU010000005">
    <property type="protein sequence ID" value="KAK9843822.1"/>
    <property type="molecule type" value="Genomic_DNA"/>
</dbReference>
<keyword evidence="4" id="KW-1185">Reference proteome</keyword>
<dbReference type="CDD" id="cd23659">
    <property type="entry name" value="USP_At3g01520-like"/>
    <property type="match status" value="1"/>
</dbReference>
<protein>
    <recommendedName>
        <fullName evidence="2">UspA domain-containing protein</fullName>
    </recommendedName>
</protein>
<dbReference type="PANTHER" id="PTHR31964">
    <property type="entry name" value="ADENINE NUCLEOTIDE ALPHA HYDROLASES-LIKE SUPERFAMILY PROTEIN"/>
    <property type="match status" value="1"/>
</dbReference>
<dbReference type="AlphaFoldDB" id="A0AAW1SCX6"/>
<feature type="compositionally biased region" description="Gly residues" evidence="1">
    <location>
        <begin position="199"/>
        <end position="209"/>
    </location>
</feature>
<reference evidence="3 4" key="1">
    <citation type="journal article" date="2024" name="Nat. Commun.">
        <title>Phylogenomics reveals the evolutionary origins of lichenization in chlorophyte algae.</title>
        <authorList>
            <person name="Puginier C."/>
            <person name="Libourel C."/>
            <person name="Otte J."/>
            <person name="Skaloud P."/>
            <person name="Haon M."/>
            <person name="Grisel S."/>
            <person name="Petersen M."/>
            <person name="Berrin J.G."/>
            <person name="Delaux P.M."/>
            <person name="Dal Grande F."/>
            <person name="Keller J."/>
        </authorList>
    </citation>
    <scope>NUCLEOTIDE SEQUENCE [LARGE SCALE GENOMIC DNA]</scope>
    <source>
        <strain evidence="3 4">SAG 245.80</strain>
    </source>
</reference>
<dbReference type="Proteomes" id="UP001445335">
    <property type="component" value="Unassembled WGS sequence"/>
</dbReference>
<dbReference type="Gene3D" id="3.40.50.620">
    <property type="entry name" value="HUPs"/>
    <property type="match status" value="1"/>
</dbReference>
<feature type="region of interest" description="Disordered" evidence="1">
    <location>
        <begin position="199"/>
        <end position="278"/>
    </location>
</feature>
<dbReference type="PANTHER" id="PTHR31964:SF113">
    <property type="entry name" value="USPA DOMAIN-CONTAINING PROTEIN"/>
    <property type="match status" value="1"/>
</dbReference>
<evidence type="ECO:0000259" key="2">
    <source>
        <dbReference type="Pfam" id="PF00582"/>
    </source>
</evidence>
<evidence type="ECO:0000313" key="4">
    <source>
        <dbReference type="Proteomes" id="UP001445335"/>
    </source>
</evidence>
<proteinExistence type="predicted"/>
<name>A0AAW1SCX6_9CHLO</name>
<gene>
    <name evidence="3" type="ORF">WJX81_007572</name>
</gene>
<evidence type="ECO:0000256" key="1">
    <source>
        <dbReference type="SAM" id="MobiDB-lite"/>
    </source>
</evidence>
<accession>A0AAW1SCX6</accession>